<dbReference type="GO" id="GO:0009228">
    <property type="term" value="P:thiamine biosynthetic process"/>
    <property type="evidence" value="ECO:0007669"/>
    <property type="project" value="UniProtKB-KW"/>
</dbReference>
<evidence type="ECO:0000256" key="5">
    <source>
        <dbReference type="ARBA" id="ARBA00022842"/>
    </source>
</evidence>
<dbReference type="Gene3D" id="3.20.20.70">
    <property type="entry name" value="Aldolase class I"/>
    <property type="match status" value="1"/>
</dbReference>
<dbReference type="GO" id="GO:0009229">
    <property type="term" value="P:thiamine diphosphate biosynthetic process"/>
    <property type="evidence" value="ECO:0007669"/>
    <property type="project" value="UniProtKB-UniRule"/>
</dbReference>
<feature type="binding site" evidence="10">
    <location>
        <position position="73"/>
    </location>
    <ligand>
        <name>Mg(2+)</name>
        <dbReference type="ChEBI" id="CHEBI:18420"/>
    </ligand>
</feature>
<organism evidence="14 15">
    <name type="scientific">Geodermatophilus siccatus</name>
    <dbReference type="NCBI Taxonomy" id="1137991"/>
    <lineage>
        <taxon>Bacteria</taxon>
        <taxon>Bacillati</taxon>
        <taxon>Actinomycetota</taxon>
        <taxon>Actinomycetes</taxon>
        <taxon>Geodermatophilales</taxon>
        <taxon>Geodermatophilaceae</taxon>
        <taxon>Geodermatophilus</taxon>
    </lineage>
</organism>
<evidence type="ECO:0000256" key="12">
    <source>
        <dbReference type="RuleBase" id="RU004253"/>
    </source>
</evidence>
<sequence>MRRPLDPTLYLVTDTALSAPRPVADVVRAAVAGGVTTVQVRDKTASRRELLALTRAVQAALADRPDVALWVNDAVDVALLAGVHGVHVGQDDLPPAEVRALLGPDRLLGFSVSSVAELDVARALPAGTVDLVGIGPVWTTPTKPDAGSALGPDGVRGLAEAARAAGFGTVAIGGVDADRAAEVAATGVDGVCVVSAICAAADPDAAARALRSAIDRGRLAQVVR</sequence>
<evidence type="ECO:0000256" key="7">
    <source>
        <dbReference type="ARBA" id="ARBA00047334"/>
    </source>
</evidence>
<gene>
    <name evidence="10" type="primary">thiE</name>
    <name evidence="14" type="ORF">SAMN05660642_03349</name>
</gene>
<dbReference type="GO" id="GO:0005737">
    <property type="term" value="C:cytoplasm"/>
    <property type="evidence" value="ECO:0007669"/>
    <property type="project" value="TreeGrafter"/>
</dbReference>
<dbReference type="OrthoDB" id="3243336at2"/>
<dbReference type="AlphaFoldDB" id="A0A1G9WD82"/>
<keyword evidence="4 10" id="KW-0479">Metal-binding</keyword>
<dbReference type="PANTHER" id="PTHR20857">
    <property type="entry name" value="THIAMINE-PHOSPHATE PYROPHOSPHORYLASE"/>
    <property type="match status" value="1"/>
</dbReference>
<dbReference type="GO" id="GO:0004789">
    <property type="term" value="F:thiamine-phosphate diphosphorylase activity"/>
    <property type="evidence" value="ECO:0007669"/>
    <property type="project" value="UniProtKB-UniRule"/>
</dbReference>
<comment type="cofactor">
    <cofactor evidence="10">
        <name>Mg(2+)</name>
        <dbReference type="ChEBI" id="CHEBI:18420"/>
    </cofactor>
    <text evidence="10">Binds 1 Mg(2+) ion per subunit.</text>
</comment>
<evidence type="ECO:0000256" key="3">
    <source>
        <dbReference type="ARBA" id="ARBA00022679"/>
    </source>
</evidence>
<evidence type="ECO:0000256" key="1">
    <source>
        <dbReference type="ARBA" id="ARBA00003814"/>
    </source>
</evidence>
<keyword evidence="5 10" id="KW-0460">Magnesium</keyword>
<comment type="catalytic activity">
    <reaction evidence="7 10 11">
        <text>4-methyl-5-(2-phosphooxyethyl)-thiazole + 4-amino-2-methyl-5-(diphosphooxymethyl)pyrimidine + H(+) = thiamine phosphate + diphosphate</text>
        <dbReference type="Rhea" id="RHEA:22328"/>
        <dbReference type="ChEBI" id="CHEBI:15378"/>
        <dbReference type="ChEBI" id="CHEBI:33019"/>
        <dbReference type="ChEBI" id="CHEBI:37575"/>
        <dbReference type="ChEBI" id="CHEBI:57841"/>
        <dbReference type="ChEBI" id="CHEBI:58296"/>
        <dbReference type="EC" id="2.5.1.3"/>
    </reaction>
</comment>
<evidence type="ECO:0000256" key="8">
    <source>
        <dbReference type="ARBA" id="ARBA00047851"/>
    </source>
</evidence>
<evidence type="ECO:0000256" key="11">
    <source>
        <dbReference type="RuleBase" id="RU003826"/>
    </source>
</evidence>
<keyword evidence="6 10" id="KW-0784">Thiamine biosynthesis</keyword>
<dbReference type="RefSeq" id="WP_091220898.1">
    <property type="nucleotide sequence ID" value="NZ_FNHE01000009.1"/>
</dbReference>
<dbReference type="InterPro" id="IPR013785">
    <property type="entry name" value="Aldolase_TIM"/>
</dbReference>
<feature type="binding site" evidence="10">
    <location>
        <begin position="140"/>
        <end position="142"/>
    </location>
    <ligand>
        <name>2-[(2R,5Z)-2-carboxy-4-methylthiazol-5(2H)-ylidene]ethyl phosphate</name>
        <dbReference type="ChEBI" id="CHEBI:62899"/>
    </ligand>
</feature>
<comment type="function">
    <text evidence="1 10">Condenses 4-methyl-5-(beta-hydroxyethyl)thiazole monophosphate (THZ-P) and 2-methyl-4-amino-5-hydroxymethyl pyrimidine pyrophosphate (HMP-PP) to form thiamine monophosphate (TMP).</text>
</comment>
<evidence type="ECO:0000256" key="10">
    <source>
        <dbReference type="HAMAP-Rule" id="MF_00097"/>
    </source>
</evidence>
<evidence type="ECO:0000259" key="13">
    <source>
        <dbReference type="Pfam" id="PF02581"/>
    </source>
</evidence>
<dbReference type="PANTHER" id="PTHR20857:SF15">
    <property type="entry name" value="THIAMINE-PHOSPHATE SYNTHASE"/>
    <property type="match status" value="1"/>
</dbReference>
<dbReference type="NCBIfam" id="TIGR00693">
    <property type="entry name" value="thiE"/>
    <property type="match status" value="1"/>
</dbReference>
<evidence type="ECO:0000256" key="2">
    <source>
        <dbReference type="ARBA" id="ARBA00005165"/>
    </source>
</evidence>
<feature type="binding site" evidence="10">
    <location>
        <position position="72"/>
    </location>
    <ligand>
        <name>4-amino-2-methyl-5-(diphosphooxymethyl)pyrimidine</name>
        <dbReference type="ChEBI" id="CHEBI:57841"/>
    </ligand>
</feature>
<proteinExistence type="inferred from homology"/>
<keyword evidence="3 10" id="KW-0808">Transferase</keyword>
<comment type="similarity">
    <text evidence="10 11">Belongs to the thiamine-phosphate synthase family.</text>
</comment>
<dbReference type="EC" id="2.5.1.3" evidence="10"/>
<dbReference type="InterPro" id="IPR034291">
    <property type="entry name" value="TMP_synthase"/>
</dbReference>
<dbReference type="InterPro" id="IPR022998">
    <property type="entry name" value="ThiamineP_synth_TenI"/>
</dbReference>
<keyword evidence="15" id="KW-1185">Reference proteome</keyword>
<feature type="binding site" evidence="10">
    <location>
        <position position="174"/>
    </location>
    <ligand>
        <name>2-[(2R,5Z)-2-carboxy-4-methylthiazol-5(2H)-ylidene]ethyl phosphate</name>
        <dbReference type="ChEBI" id="CHEBI:62899"/>
    </ligand>
</feature>
<feature type="binding site" evidence="10">
    <location>
        <begin position="194"/>
        <end position="195"/>
    </location>
    <ligand>
        <name>2-[(2R,5Z)-2-carboxy-4-methylthiazol-5(2H)-ylidene]ethyl phosphate</name>
        <dbReference type="ChEBI" id="CHEBI:62899"/>
    </ligand>
</feature>
<evidence type="ECO:0000313" key="14">
    <source>
        <dbReference type="EMBL" id="SDM82459.1"/>
    </source>
</evidence>
<dbReference type="SUPFAM" id="SSF51391">
    <property type="entry name" value="Thiamin phosphate synthase"/>
    <property type="match status" value="1"/>
</dbReference>
<comment type="pathway">
    <text evidence="2 10 12">Cofactor biosynthesis; thiamine diphosphate biosynthesis; thiamine phosphate from 4-amino-2-methyl-5-diphosphomethylpyrimidine and 4-methyl-5-(2-phosphoethyl)-thiazole: step 1/1.</text>
</comment>
<evidence type="ECO:0000256" key="6">
    <source>
        <dbReference type="ARBA" id="ARBA00022977"/>
    </source>
</evidence>
<feature type="domain" description="Thiamine phosphate synthase/TenI" evidence="13">
    <location>
        <begin position="9"/>
        <end position="197"/>
    </location>
</feature>
<dbReference type="Pfam" id="PF02581">
    <property type="entry name" value="TMP-TENI"/>
    <property type="match status" value="1"/>
</dbReference>
<protein>
    <recommendedName>
        <fullName evidence="10">Thiamine-phosphate synthase</fullName>
        <shortName evidence="10">TP synthase</shortName>
        <shortName evidence="10">TPS</shortName>
        <ecNumber evidence="10">2.5.1.3</ecNumber>
    </recommendedName>
    <alternativeName>
        <fullName evidence="10">Thiamine-phosphate pyrophosphorylase</fullName>
        <shortName evidence="10">TMP pyrophosphorylase</shortName>
        <shortName evidence="10">TMP-PPase</shortName>
    </alternativeName>
</protein>
<reference evidence="15" key="1">
    <citation type="submission" date="2016-10" db="EMBL/GenBank/DDBJ databases">
        <authorList>
            <person name="Varghese N."/>
            <person name="Submissions S."/>
        </authorList>
    </citation>
    <scope>NUCLEOTIDE SEQUENCE [LARGE SCALE GENOMIC DNA]</scope>
    <source>
        <strain evidence="15">DSM 45419</strain>
    </source>
</reference>
<dbReference type="CDD" id="cd00564">
    <property type="entry name" value="TMP_TenI"/>
    <property type="match status" value="1"/>
</dbReference>
<accession>A0A1G9WD82</accession>
<name>A0A1G9WD82_9ACTN</name>
<dbReference type="STRING" id="1137991.SAMN05660642_03349"/>
<feature type="binding site" evidence="10">
    <location>
        <position position="143"/>
    </location>
    <ligand>
        <name>4-amino-2-methyl-5-(diphosphooxymethyl)pyrimidine</name>
        <dbReference type="ChEBI" id="CHEBI:57841"/>
    </ligand>
</feature>
<evidence type="ECO:0000256" key="4">
    <source>
        <dbReference type="ARBA" id="ARBA00022723"/>
    </source>
</evidence>
<dbReference type="GO" id="GO:0000287">
    <property type="term" value="F:magnesium ion binding"/>
    <property type="evidence" value="ECO:0007669"/>
    <property type="project" value="UniProtKB-UniRule"/>
</dbReference>
<feature type="binding site" evidence="10">
    <location>
        <position position="111"/>
    </location>
    <ligand>
        <name>4-amino-2-methyl-5-(diphosphooxymethyl)pyrimidine</name>
        <dbReference type="ChEBI" id="CHEBI:57841"/>
    </ligand>
</feature>
<dbReference type="Proteomes" id="UP000198680">
    <property type="component" value="Unassembled WGS sequence"/>
</dbReference>
<dbReference type="InterPro" id="IPR036206">
    <property type="entry name" value="ThiamineP_synth_sf"/>
</dbReference>
<comment type="catalytic activity">
    <reaction evidence="9 10 11">
        <text>2-[(2R,5Z)-2-carboxy-4-methylthiazol-5(2H)-ylidene]ethyl phosphate + 4-amino-2-methyl-5-(diphosphooxymethyl)pyrimidine + 2 H(+) = thiamine phosphate + CO2 + diphosphate</text>
        <dbReference type="Rhea" id="RHEA:47844"/>
        <dbReference type="ChEBI" id="CHEBI:15378"/>
        <dbReference type="ChEBI" id="CHEBI:16526"/>
        <dbReference type="ChEBI" id="CHEBI:33019"/>
        <dbReference type="ChEBI" id="CHEBI:37575"/>
        <dbReference type="ChEBI" id="CHEBI:57841"/>
        <dbReference type="ChEBI" id="CHEBI:62899"/>
        <dbReference type="EC" id="2.5.1.3"/>
    </reaction>
</comment>
<evidence type="ECO:0000313" key="15">
    <source>
        <dbReference type="Proteomes" id="UP000198680"/>
    </source>
</evidence>
<evidence type="ECO:0000256" key="9">
    <source>
        <dbReference type="ARBA" id="ARBA00047883"/>
    </source>
</evidence>
<comment type="catalytic activity">
    <reaction evidence="8 10 11">
        <text>2-(2-carboxy-4-methylthiazol-5-yl)ethyl phosphate + 4-amino-2-methyl-5-(diphosphooxymethyl)pyrimidine + 2 H(+) = thiamine phosphate + CO2 + diphosphate</text>
        <dbReference type="Rhea" id="RHEA:47848"/>
        <dbReference type="ChEBI" id="CHEBI:15378"/>
        <dbReference type="ChEBI" id="CHEBI:16526"/>
        <dbReference type="ChEBI" id="CHEBI:33019"/>
        <dbReference type="ChEBI" id="CHEBI:37575"/>
        <dbReference type="ChEBI" id="CHEBI:57841"/>
        <dbReference type="ChEBI" id="CHEBI:62890"/>
        <dbReference type="EC" id="2.5.1.3"/>
    </reaction>
</comment>
<feature type="binding site" evidence="10">
    <location>
        <begin position="39"/>
        <end position="43"/>
    </location>
    <ligand>
        <name>4-amino-2-methyl-5-(diphosphooxymethyl)pyrimidine</name>
        <dbReference type="ChEBI" id="CHEBI:57841"/>
    </ligand>
</feature>
<dbReference type="HAMAP" id="MF_00097">
    <property type="entry name" value="TMP_synthase"/>
    <property type="match status" value="1"/>
</dbReference>
<dbReference type="UniPathway" id="UPA00060">
    <property type="reaction ID" value="UER00141"/>
</dbReference>
<dbReference type="EMBL" id="FNHE01000009">
    <property type="protein sequence ID" value="SDM82459.1"/>
    <property type="molecule type" value="Genomic_DNA"/>
</dbReference>
<feature type="binding site" evidence="10">
    <location>
        <position position="92"/>
    </location>
    <ligand>
        <name>Mg(2+)</name>
        <dbReference type="ChEBI" id="CHEBI:18420"/>
    </ligand>
</feature>